<accession>A0A6J5RN20</accession>
<organism evidence="1">
    <name type="scientific">uncultured Caudovirales phage</name>
    <dbReference type="NCBI Taxonomy" id="2100421"/>
    <lineage>
        <taxon>Viruses</taxon>
        <taxon>Duplodnaviria</taxon>
        <taxon>Heunggongvirae</taxon>
        <taxon>Uroviricota</taxon>
        <taxon>Caudoviricetes</taxon>
        <taxon>Peduoviridae</taxon>
        <taxon>Maltschvirus</taxon>
        <taxon>Maltschvirus maltsch</taxon>
    </lineage>
</organism>
<reference evidence="1" key="1">
    <citation type="submission" date="2020-05" db="EMBL/GenBank/DDBJ databases">
        <authorList>
            <person name="Chiriac C."/>
            <person name="Salcher M."/>
            <person name="Ghai R."/>
            <person name="Kavagutti S V."/>
        </authorList>
    </citation>
    <scope>NUCLEOTIDE SEQUENCE</scope>
</reference>
<gene>
    <name evidence="1" type="ORF">UFOVP1299_24</name>
</gene>
<dbReference type="EMBL" id="LR797246">
    <property type="protein sequence ID" value="CAB4195637.1"/>
    <property type="molecule type" value="Genomic_DNA"/>
</dbReference>
<name>A0A6J5RN20_9CAUD</name>
<evidence type="ECO:0000313" key="1">
    <source>
        <dbReference type="EMBL" id="CAB4195637.1"/>
    </source>
</evidence>
<protein>
    <submittedName>
        <fullName evidence="1">Uncharacterized protein</fullName>
    </submittedName>
</protein>
<sequence length="68" mass="7575">MNGEENEGRAGCRCLFTCSTGSTGLRPRRLFDAVGTLLFRDGTKYDYRDARTLDAGYGCPFVWEDDNG</sequence>
<proteinExistence type="predicted"/>